<dbReference type="CDD" id="cd00293">
    <property type="entry name" value="USP-like"/>
    <property type="match status" value="1"/>
</dbReference>
<reference evidence="3 4" key="1">
    <citation type="journal article" date="2013" name="Genome Announc.">
        <title>Draft genome sequences for three mercury-methylating, sulfate-reducing bacteria.</title>
        <authorList>
            <person name="Brown S.D."/>
            <person name="Hurt R.A.Jr."/>
            <person name="Gilmour C.C."/>
            <person name="Elias D.A."/>
        </authorList>
    </citation>
    <scope>NUCLEOTIDE SEQUENCE [LARGE SCALE GENOMIC DNA]</scope>
    <source>
        <strain evidence="3 4">DSM 2059</strain>
    </source>
</reference>
<protein>
    <submittedName>
        <fullName evidence="3">UspA domain-containing protein</fullName>
    </submittedName>
</protein>
<evidence type="ECO:0000256" key="1">
    <source>
        <dbReference type="ARBA" id="ARBA00008791"/>
    </source>
</evidence>
<feature type="domain" description="UspA" evidence="2">
    <location>
        <begin position="6"/>
        <end position="147"/>
    </location>
</feature>
<comment type="similarity">
    <text evidence="1">Belongs to the universal stress protein A family.</text>
</comment>
<dbReference type="RefSeq" id="WP_020876432.1">
    <property type="nucleotide sequence ID" value="NZ_ATHJ01000074.1"/>
</dbReference>
<accession>S7VAM5</accession>
<dbReference type="Gene3D" id="3.40.50.12370">
    <property type="match status" value="1"/>
</dbReference>
<dbReference type="PATRIC" id="fig|1121405.3.peg.1522"/>
<dbReference type="AlphaFoldDB" id="S7VAM5"/>
<gene>
    <name evidence="3" type="ORF">dsmv_2001</name>
</gene>
<dbReference type="Proteomes" id="UP000014977">
    <property type="component" value="Unassembled WGS sequence"/>
</dbReference>
<dbReference type="Pfam" id="PF00582">
    <property type="entry name" value="Usp"/>
    <property type="match status" value="1"/>
</dbReference>
<sequence length="278" mass="30686">MKEVSIRRILVALDASSSCVEGLKIAAEMAARLGAELAGVFIEDIDLIRAVEFPFTRECGYFGAEVRRVEPYQLEEQLRAQAGRMRKILEAIATQRQLNWNFTIIRGSVARELLSLGTDADLIIMGRSGRSLLGSKRLGSTVKEVITRRSGLTLILHQKTAKPDHPMVIYDGTPSALKALDAVTVFLTDDEMEVCVFLLADTKEQAQKYRKAVDDAMGPAGRRVKFRLLISSDPAVIAHFANLESSGPLLLPGERWRTKAEELIELVKALDGPVLVVK</sequence>
<evidence type="ECO:0000313" key="4">
    <source>
        <dbReference type="Proteomes" id="UP000014977"/>
    </source>
</evidence>
<evidence type="ECO:0000313" key="3">
    <source>
        <dbReference type="EMBL" id="EPR41568.1"/>
    </source>
</evidence>
<dbReference type="SUPFAM" id="SSF52402">
    <property type="entry name" value="Adenine nucleotide alpha hydrolases-like"/>
    <property type="match status" value="1"/>
</dbReference>
<keyword evidence="4" id="KW-1185">Reference proteome</keyword>
<evidence type="ECO:0000259" key="2">
    <source>
        <dbReference type="Pfam" id="PF00582"/>
    </source>
</evidence>
<name>S7VAM5_DESML</name>
<dbReference type="EMBL" id="ATHJ01000074">
    <property type="protein sequence ID" value="EPR41568.1"/>
    <property type="molecule type" value="Genomic_DNA"/>
</dbReference>
<dbReference type="PRINTS" id="PR01438">
    <property type="entry name" value="UNVRSLSTRESS"/>
</dbReference>
<proteinExistence type="inferred from homology"/>
<dbReference type="InterPro" id="IPR006015">
    <property type="entry name" value="Universal_stress_UspA"/>
</dbReference>
<dbReference type="eggNOG" id="COG0589">
    <property type="taxonomic scope" value="Bacteria"/>
</dbReference>
<organism evidence="3 4">
    <name type="scientific">Desulfococcus multivorans DSM 2059</name>
    <dbReference type="NCBI Taxonomy" id="1121405"/>
    <lineage>
        <taxon>Bacteria</taxon>
        <taxon>Pseudomonadati</taxon>
        <taxon>Thermodesulfobacteriota</taxon>
        <taxon>Desulfobacteria</taxon>
        <taxon>Desulfobacterales</taxon>
        <taxon>Desulfococcaceae</taxon>
        <taxon>Desulfococcus</taxon>
    </lineage>
</organism>
<comment type="caution">
    <text evidence="3">The sequence shown here is derived from an EMBL/GenBank/DDBJ whole genome shotgun (WGS) entry which is preliminary data.</text>
</comment>
<dbReference type="STRING" id="897.B2D07_08960"/>
<dbReference type="InterPro" id="IPR006016">
    <property type="entry name" value="UspA"/>
</dbReference>
<dbReference type="OrthoDB" id="189896at2"/>